<evidence type="ECO:0000313" key="1">
    <source>
        <dbReference type="EMBL" id="MDT3453049.1"/>
    </source>
</evidence>
<sequence length="147" mass="16882">MKVNKITKCNEQFNLTKLRHKNVSKFGYQYHTPAELKADLNFKQQHRCTVQFANGECFVLSLYMQRVSQTTDRKSRLLVDTLAHLQTHPEFDINNHQYYLQSLKNHAGLALQRLAISLLIGETIEQSTQTGDLLSALSKRGVEIHLA</sequence>
<proteinExistence type="predicted"/>
<reference evidence="1" key="1">
    <citation type="submission" date="2022-07" db="EMBL/GenBank/DDBJ databases">
        <title>Sequence of Pasteurella multocoda 17BRD-035.</title>
        <authorList>
            <person name="Roy Chowdhury P."/>
            <person name="Alhamami T."/>
            <person name="Trott D.J."/>
            <person name="Djordvevic S.P."/>
        </authorList>
    </citation>
    <scope>NUCLEOTIDE SEQUENCE</scope>
    <source>
        <strain evidence="1">17BRD-035</strain>
    </source>
</reference>
<dbReference type="EMBL" id="JANIEN010000012">
    <property type="protein sequence ID" value="MDT3453049.1"/>
    <property type="molecule type" value="Genomic_DNA"/>
</dbReference>
<evidence type="ECO:0000313" key="2">
    <source>
        <dbReference type="Proteomes" id="UP001182304"/>
    </source>
</evidence>
<dbReference type="RefSeq" id="WP_016570041.1">
    <property type="nucleotide sequence ID" value="NZ_CP015569.1"/>
</dbReference>
<dbReference type="Proteomes" id="UP001182304">
    <property type="component" value="Unassembled WGS sequence"/>
</dbReference>
<protein>
    <submittedName>
        <fullName evidence="1">Uncharacterized protein</fullName>
    </submittedName>
</protein>
<name>A0AAW8V9W0_PASMD</name>
<comment type="caution">
    <text evidence="1">The sequence shown here is derived from an EMBL/GenBank/DDBJ whole genome shotgun (WGS) entry which is preliminary data.</text>
</comment>
<accession>A0AAW8V9W0</accession>
<gene>
    <name evidence="1" type="ORF">NQF69_09730</name>
</gene>
<organism evidence="1 2">
    <name type="scientific">Pasteurella multocida</name>
    <dbReference type="NCBI Taxonomy" id="747"/>
    <lineage>
        <taxon>Bacteria</taxon>
        <taxon>Pseudomonadati</taxon>
        <taxon>Pseudomonadota</taxon>
        <taxon>Gammaproteobacteria</taxon>
        <taxon>Pasteurellales</taxon>
        <taxon>Pasteurellaceae</taxon>
        <taxon>Pasteurella</taxon>
    </lineage>
</organism>
<dbReference type="AlphaFoldDB" id="A0AAW8V9W0"/>